<keyword evidence="4" id="KW-1185">Reference proteome</keyword>
<dbReference type="Proteomes" id="UP001482620">
    <property type="component" value="Unassembled WGS sequence"/>
</dbReference>
<keyword evidence="2" id="KW-0732">Signal</keyword>
<proteinExistence type="predicted"/>
<name>A0ABV0UVC2_9TELE</name>
<reference evidence="3 4" key="1">
    <citation type="submission" date="2021-06" db="EMBL/GenBank/DDBJ databases">
        <authorList>
            <person name="Palmer J.M."/>
        </authorList>
    </citation>
    <scope>NUCLEOTIDE SEQUENCE [LARGE SCALE GENOMIC DNA]</scope>
    <source>
        <strain evidence="4">if_2019</strain>
        <tissue evidence="3">Muscle</tissue>
    </source>
</reference>
<feature type="signal peptide" evidence="2">
    <location>
        <begin position="1"/>
        <end position="23"/>
    </location>
</feature>
<evidence type="ECO:0008006" key="5">
    <source>
        <dbReference type="Google" id="ProtNLM"/>
    </source>
</evidence>
<evidence type="ECO:0000256" key="1">
    <source>
        <dbReference type="SAM" id="MobiDB-lite"/>
    </source>
</evidence>
<evidence type="ECO:0000313" key="3">
    <source>
        <dbReference type="EMBL" id="MEQ2247943.1"/>
    </source>
</evidence>
<comment type="caution">
    <text evidence="3">The sequence shown here is derived from an EMBL/GenBank/DDBJ whole genome shotgun (WGS) entry which is preliminary data.</text>
</comment>
<dbReference type="EMBL" id="JAHRIQ010082294">
    <property type="protein sequence ID" value="MEQ2247943.1"/>
    <property type="molecule type" value="Genomic_DNA"/>
</dbReference>
<feature type="chain" id="PRO_5046788798" description="Secreted protein" evidence="2">
    <location>
        <begin position="24"/>
        <end position="107"/>
    </location>
</feature>
<sequence>MCITLKVLCVWLSLSLFLKPGWQDKSLSLFYCCSTNPFTQRCSTVSATRSHVDPSAQNCTICKHVALNLHCRISPLKVQHKKKRIKEEAEHSEQISTDEFLPHSPES</sequence>
<evidence type="ECO:0000313" key="4">
    <source>
        <dbReference type="Proteomes" id="UP001482620"/>
    </source>
</evidence>
<gene>
    <name evidence="3" type="ORF">ILYODFUR_014279</name>
</gene>
<accession>A0ABV0UVC2</accession>
<feature type="region of interest" description="Disordered" evidence="1">
    <location>
        <begin position="84"/>
        <end position="107"/>
    </location>
</feature>
<evidence type="ECO:0000256" key="2">
    <source>
        <dbReference type="SAM" id="SignalP"/>
    </source>
</evidence>
<protein>
    <recommendedName>
        <fullName evidence="5">Secreted protein</fullName>
    </recommendedName>
</protein>
<organism evidence="3 4">
    <name type="scientific">Ilyodon furcidens</name>
    <name type="common">goldbreast splitfin</name>
    <dbReference type="NCBI Taxonomy" id="33524"/>
    <lineage>
        <taxon>Eukaryota</taxon>
        <taxon>Metazoa</taxon>
        <taxon>Chordata</taxon>
        <taxon>Craniata</taxon>
        <taxon>Vertebrata</taxon>
        <taxon>Euteleostomi</taxon>
        <taxon>Actinopterygii</taxon>
        <taxon>Neopterygii</taxon>
        <taxon>Teleostei</taxon>
        <taxon>Neoteleostei</taxon>
        <taxon>Acanthomorphata</taxon>
        <taxon>Ovalentaria</taxon>
        <taxon>Atherinomorphae</taxon>
        <taxon>Cyprinodontiformes</taxon>
        <taxon>Goodeidae</taxon>
        <taxon>Ilyodon</taxon>
    </lineage>
</organism>